<evidence type="ECO:0008006" key="4">
    <source>
        <dbReference type="Google" id="ProtNLM"/>
    </source>
</evidence>
<feature type="transmembrane region" description="Helical" evidence="1">
    <location>
        <begin position="50"/>
        <end position="68"/>
    </location>
</feature>
<evidence type="ECO:0000313" key="3">
    <source>
        <dbReference type="Proteomes" id="UP001519332"/>
    </source>
</evidence>
<protein>
    <recommendedName>
        <fullName evidence="4">Flagellar biosynthetic protein FliP</fullName>
    </recommendedName>
</protein>
<keyword evidence="1" id="KW-1133">Transmembrane helix</keyword>
<keyword evidence="3" id="KW-1185">Reference proteome</keyword>
<evidence type="ECO:0000256" key="1">
    <source>
        <dbReference type="SAM" id="Phobius"/>
    </source>
</evidence>
<feature type="transmembrane region" description="Helical" evidence="1">
    <location>
        <begin position="12"/>
        <end position="30"/>
    </location>
</feature>
<keyword evidence="1" id="KW-0812">Transmembrane</keyword>
<dbReference type="RefSeq" id="WP_209634352.1">
    <property type="nucleotide sequence ID" value="NZ_JAGINW010000001.1"/>
</dbReference>
<organism evidence="2 3">
    <name type="scientific">Kibdelosporangium banguiense</name>
    <dbReference type="NCBI Taxonomy" id="1365924"/>
    <lineage>
        <taxon>Bacteria</taxon>
        <taxon>Bacillati</taxon>
        <taxon>Actinomycetota</taxon>
        <taxon>Actinomycetes</taxon>
        <taxon>Pseudonocardiales</taxon>
        <taxon>Pseudonocardiaceae</taxon>
        <taxon>Kibdelosporangium</taxon>
    </lineage>
</organism>
<keyword evidence="1" id="KW-0472">Membrane</keyword>
<dbReference type="EMBL" id="JAGINW010000001">
    <property type="protein sequence ID" value="MBP2320340.1"/>
    <property type="molecule type" value="Genomic_DNA"/>
</dbReference>
<dbReference type="Proteomes" id="UP001519332">
    <property type="component" value="Unassembled WGS sequence"/>
</dbReference>
<proteinExistence type="predicted"/>
<gene>
    <name evidence="2" type="ORF">JOF56_000725</name>
</gene>
<evidence type="ECO:0000313" key="2">
    <source>
        <dbReference type="EMBL" id="MBP2320340.1"/>
    </source>
</evidence>
<accession>A0ABS4T7F2</accession>
<sequence>MNKTTVIRFSWHYAEMVVAMLAGMFLLAPVSEFIFTQAGWATAYERPDVAALVMATNMTIGMSLWMRLRKHGWPEIADMALAMYIPFLLLFVPFWTGLISGHVVMTAGHILMFPAMFLAMLRRRNCYV</sequence>
<feature type="transmembrane region" description="Helical" evidence="1">
    <location>
        <begin position="80"/>
        <end position="97"/>
    </location>
</feature>
<reference evidence="2 3" key="1">
    <citation type="submission" date="2021-03" db="EMBL/GenBank/DDBJ databases">
        <title>Sequencing the genomes of 1000 actinobacteria strains.</title>
        <authorList>
            <person name="Klenk H.-P."/>
        </authorList>
    </citation>
    <scope>NUCLEOTIDE SEQUENCE [LARGE SCALE GENOMIC DNA]</scope>
    <source>
        <strain evidence="2 3">DSM 46670</strain>
    </source>
</reference>
<feature type="transmembrane region" description="Helical" evidence="1">
    <location>
        <begin position="103"/>
        <end position="121"/>
    </location>
</feature>
<name>A0ABS4T7F2_9PSEU</name>
<comment type="caution">
    <text evidence="2">The sequence shown here is derived from an EMBL/GenBank/DDBJ whole genome shotgun (WGS) entry which is preliminary data.</text>
</comment>